<evidence type="ECO:0000256" key="6">
    <source>
        <dbReference type="ARBA" id="ARBA00022786"/>
    </source>
</evidence>
<dbReference type="EC" id="3.4.19.12" evidence="4"/>
<reference evidence="16 17" key="2">
    <citation type="submission" date="2018-11" db="EMBL/GenBank/DDBJ databases">
        <authorList>
            <consortium name="Pathogen Informatics"/>
        </authorList>
    </citation>
    <scope>NUCLEOTIDE SEQUENCE [LARGE SCALE GENOMIC DNA]</scope>
</reference>
<reference evidence="18" key="1">
    <citation type="submission" date="2016-06" db="UniProtKB">
        <authorList>
            <consortium name="WormBaseParasite"/>
        </authorList>
    </citation>
    <scope>IDENTIFICATION</scope>
</reference>
<dbReference type="InterPro" id="IPR038765">
    <property type="entry name" value="Papain-like_cys_pep_sf"/>
</dbReference>
<feature type="compositionally biased region" description="Polar residues" evidence="14">
    <location>
        <begin position="74"/>
        <end position="88"/>
    </location>
</feature>
<name>A0A183UVX3_TOXCA</name>
<keyword evidence="8" id="KW-0788">Thiol protease</keyword>
<evidence type="ECO:0000256" key="12">
    <source>
        <dbReference type="ARBA" id="ARBA00042420"/>
    </source>
</evidence>
<evidence type="ECO:0000256" key="4">
    <source>
        <dbReference type="ARBA" id="ARBA00012759"/>
    </source>
</evidence>
<dbReference type="SUPFAM" id="SSF54001">
    <property type="entry name" value="Cysteine proteinases"/>
    <property type="match status" value="1"/>
</dbReference>
<evidence type="ECO:0000256" key="1">
    <source>
        <dbReference type="ARBA" id="ARBA00000707"/>
    </source>
</evidence>
<feature type="compositionally biased region" description="Polar residues" evidence="14">
    <location>
        <begin position="1"/>
        <end position="20"/>
    </location>
</feature>
<dbReference type="GO" id="GO:0006508">
    <property type="term" value="P:proteolysis"/>
    <property type="evidence" value="ECO:0007669"/>
    <property type="project" value="UniProtKB-KW"/>
</dbReference>
<gene>
    <name evidence="16" type="ORF">TCNE_LOCUS12643</name>
</gene>
<evidence type="ECO:0000256" key="13">
    <source>
        <dbReference type="ARBA" id="ARBA00043009"/>
    </source>
</evidence>
<evidence type="ECO:0000256" key="5">
    <source>
        <dbReference type="ARBA" id="ARBA00022670"/>
    </source>
</evidence>
<comment type="subcellular location">
    <subcellularLocation>
        <location evidence="2">Nucleus</location>
        <location evidence="2">Nucleolus</location>
    </subcellularLocation>
</comment>
<dbReference type="InterPro" id="IPR028889">
    <property type="entry name" value="USP"/>
</dbReference>
<dbReference type="Proteomes" id="UP000050794">
    <property type="component" value="Unassembled WGS sequence"/>
</dbReference>
<keyword evidence="7" id="KW-0378">Hydrolase</keyword>
<comment type="catalytic activity">
    <reaction evidence="1">
        <text>Thiol-dependent hydrolysis of ester, thioester, amide, peptide and isopeptide bonds formed by the C-terminal Gly of ubiquitin (a 76-residue protein attached to proteins as an intracellular targeting signal).</text>
        <dbReference type="EC" id="3.4.19.12"/>
    </reaction>
</comment>
<dbReference type="PROSITE" id="PS50235">
    <property type="entry name" value="USP_3"/>
    <property type="match status" value="1"/>
</dbReference>
<dbReference type="GO" id="GO:0005829">
    <property type="term" value="C:cytosol"/>
    <property type="evidence" value="ECO:0007669"/>
    <property type="project" value="TreeGrafter"/>
</dbReference>
<feature type="domain" description="USP" evidence="15">
    <location>
        <begin position="335"/>
        <end position="682"/>
    </location>
</feature>
<dbReference type="Pfam" id="PF00443">
    <property type="entry name" value="UCH"/>
    <property type="match status" value="1"/>
</dbReference>
<accession>A0A183UVX3</accession>
<evidence type="ECO:0000256" key="10">
    <source>
        <dbReference type="ARBA" id="ARBA00041300"/>
    </source>
</evidence>
<proteinExistence type="inferred from homology"/>
<keyword evidence="5" id="KW-0645">Protease</keyword>
<feature type="region of interest" description="Disordered" evidence="14">
    <location>
        <begin position="71"/>
        <end position="90"/>
    </location>
</feature>
<dbReference type="EMBL" id="UYWY01021360">
    <property type="protein sequence ID" value="VDM43964.1"/>
    <property type="molecule type" value="Genomic_DNA"/>
</dbReference>
<evidence type="ECO:0000256" key="7">
    <source>
        <dbReference type="ARBA" id="ARBA00022801"/>
    </source>
</evidence>
<evidence type="ECO:0000256" key="14">
    <source>
        <dbReference type="SAM" id="MobiDB-lite"/>
    </source>
</evidence>
<dbReference type="GO" id="GO:0005730">
    <property type="term" value="C:nucleolus"/>
    <property type="evidence" value="ECO:0007669"/>
    <property type="project" value="UniProtKB-SubCell"/>
</dbReference>
<keyword evidence="6" id="KW-0833">Ubl conjugation pathway</keyword>
<sequence>MVLPKSNSSSTGANHSQSAPCLTESDWETSALLKRSIAFDESNAFYEEGTAWECETKKRKLLSAGDANAANGRLSRTSCSSIGGSNEPPSLDPMLAVDKAGHLTDVDVCAGRRQSYQKDGIKQQCDVPDDRRAASSAEFAVLASGISESIDVGMDGSNASTEGFNCGSAAVSNLLIPRSAMLASKVVTSVRPASCDRPSPRFCGYQPTRLKSRFCSPDGSMSFNVIDRNGHEFASASTANGYMPAIFDSEKASTSKIPVVEALKPSTSETDLSDKQHGISPKDVITNSSLKMTRKRVLSERGKAEASYPVIDRKTLFSSWRGSRLLQACYRNAGVGLLNYSNDCFLNAVLQMMVHTAPLARYVAELHSCSNCSHNCFVCAMGEHVRKALTSPGPFRANWIQPYLKKIFPTHMPGYQEDAHELLTLILDALDPTPPASAKQNAPSASTSNQFRCVHLREQCSSTPMEQMFGGALRNEIRCFGCGENYINYERIRELNLGLRIHKRESIIGLNDLLADYFSNETLSSFDCKKCKQKTQAQRVTYVIRAPRVLVIQLKRFNAFGCKIRLPVSVEVSSRLNLPMMLDQLICSGLISARDTDPFELACIKMNVKLDRFMYQPGVRTSYSLCGLIEHQGEGIDRGHYIAFVRGFDGKGWHCFDDELCQRVSVEEVCKRQGYVMMYTRSEQLFKSSPVGEVRQRQQLVGKLRLDSGIISK</sequence>
<dbReference type="GO" id="GO:0016579">
    <property type="term" value="P:protein deubiquitination"/>
    <property type="evidence" value="ECO:0007669"/>
    <property type="project" value="InterPro"/>
</dbReference>
<keyword evidence="17" id="KW-1185">Reference proteome</keyword>
<evidence type="ECO:0000313" key="16">
    <source>
        <dbReference type="EMBL" id="VDM43964.1"/>
    </source>
</evidence>
<dbReference type="PANTHER" id="PTHR24006">
    <property type="entry name" value="UBIQUITIN CARBOXYL-TERMINAL HYDROLASE"/>
    <property type="match status" value="1"/>
</dbReference>
<evidence type="ECO:0000256" key="9">
    <source>
        <dbReference type="ARBA" id="ARBA00039432"/>
    </source>
</evidence>
<dbReference type="GO" id="GO:0004843">
    <property type="term" value="F:cysteine-type deubiquitinase activity"/>
    <property type="evidence" value="ECO:0007669"/>
    <property type="project" value="UniProtKB-EC"/>
</dbReference>
<dbReference type="InterPro" id="IPR001394">
    <property type="entry name" value="Peptidase_C19_UCH"/>
</dbReference>
<evidence type="ECO:0000256" key="3">
    <source>
        <dbReference type="ARBA" id="ARBA00009085"/>
    </source>
</evidence>
<comment type="similarity">
    <text evidence="3">Belongs to the peptidase C19 family.</text>
</comment>
<dbReference type="PANTHER" id="PTHR24006:SF758">
    <property type="entry name" value="UBIQUITIN CARBOXYL-TERMINAL HYDROLASE 36"/>
    <property type="match status" value="1"/>
</dbReference>
<evidence type="ECO:0000256" key="2">
    <source>
        <dbReference type="ARBA" id="ARBA00004604"/>
    </source>
</evidence>
<protein>
    <recommendedName>
        <fullName evidence="9">Ubiquitin carboxyl-terminal hydrolase 36</fullName>
        <ecNumber evidence="4">3.4.19.12</ecNumber>
    </recommendedName>
    <alternativeName>
        <fullName evidence="12">Deubiquitinating enzyme 36</fullName>
    </alternativeName>
    <alternativeName>
        <fullName evidence="11">Protein scrawny</fullName>
    </alternativeName>
    <alternativeName>
        <fullName evidence="10">Ubiquitin thioesterase 36</fullName>
    </alternativeName>
    <alternativeName>
        <fullName evidence="13">Ubiquitin-specific-processing protease 36</fullName>
    </alternativeName>
</protein>
<dbReference type="Gene3D" id="3.90.70.10">
    <property type="entry name" value="Cysteine proteinases"/>
    <property type="match status" value="1"/>
</dbReference>
<dbReference type="InterPro" id="IPR050164">
    <property type="entry name" value="Peptidase_C19"/>
</dbReference>
<dbReference type="GO" id="GO:0042981">
    <property type="term" value="P:regulation of apoptotic process"/>
    <property type="evidence" value="ECO:0007669"/>
    <property type="project" value="TreeGrafter"/>
</dbReference>
<dbReference type="WBParaSite" id="TCNE_0001264301-mRNA-1">
    <property type="protein sequence ID" value="TCNE_0001264301-mRNA-1"/>
    <property type="gene ID" value="TCNE_0001264301"/>
</dbReference>
<evidence type="ECO:0000256" key="8">
    <source>
        <dbReference type="ARBA" id="ARBA00022807"/>
    </source>
</evidence>
<organism evidence="17 18">
    <name type="scientific">Toxocara canis</name>
    <name type="common">Canine roundworm</name>
    <dbReference type="NCBI Taxonomy" id="6265"/>
    <lineage>
        <taxon>Eukaryota</taxon>
        <taxon>Metazoa</taxon>
        <taxon>Ecdysozoa</taxon>
        <taxon>Nematoda</taxon>
        <taxon>Chromadorea</taxon>
        <taxon>Rhabditida</taxon>
        <taxon>Spirurina</taxon>
        <taxon>Ascaridomorpha</taxon>
        <taxon>Ascaridoidea</taxon>
        <taxon>Toxocaridae</taxon>
        <taxon>Toxocara</taxon>
    </lineage>
</organism>
<dbReference type="PROSITE" id="PS00973">
    <property type="entry name" value="USP_2"/>
    <property type="match status" value="1"/>
</dbReference>
<evidence type="ECO:0000313" key="17">
    <source>
        <dbReference type="Proteomes" id="UP000050794"/>
    </source>
</evidence>
<dbReference type="InterPro" id="IPR018200">
    <property type="entry name" value="USP_CS"/>
</dbReference>
<evidence type="ECO:0000313" key="18">
    <source>
        <dbReference type="WBParaSite" id="TCNE_0001264301-mRNA-1"/>
    </source>
</evidence>
<feature type="region of interest" description="Disordered" evidence="14">
    <location>
        <begin position="1"/>
        <end position="23"/>
    </location>
</feature>
<evidence type="ECO:0000256" key="11">
    <source>
        <dbReference type="ARBA" id="ARBA00042154"/>
    </source>
</evidence>
<evidence type="ECO:0000259" key="15">
    <source>
        <dbReference type="PROSITE" id="PS50235"/>
    </source>
</evidence>
<dbReference type="AlphaFoldDB" id="A0A183UVX3"/>